<dbReference type="Proteomes" id="UP001631957">
    <property type="component" value="Unassembled WGS sequence"/>
</dbReference>
<dbReference type="EMBL" id="JBJVNI010000009">
    <property type="protein sequence ID" value="MFM9610713.1"/>
    <property type="molecule type" value="Genomic_DNA"/>
</dbReference>
<proteinExistence type="predicted"/>
<keyword evidence="2" id="KW-1185">Reference proteome</keyword>
<sequence length="126" mass="14111">MPALRWTTPTPPDTDAYLMASRFEVRTFMDALRFLLKTPSVWKQVKGAPGAYGAALLAEPLKRTFWTLSSWESKEALYAYARAVPHQPVMTSLRPTMKSSTFTSWTGSPAIDWADAKNRLAEEAAK</sequence>
<protein>
    <submittedName>
        <fullName evidence="1">DUF3291 domain-containing protein</fullName>
    </submittedName>
</protein>
<evidence type="ECO:0000313" key="2">
    <source>
        <dbReference type="Proteomes" id="UP001631957"/>
    </source>
</evidence>
<evidence type="ECO:0000313" key="1">
    <source>
        <dbReference type="EMBL" id="MFM9610713.1"/>
    </source>
</evidence>
<dbReference type="RefSeq" id="WP_409121822.1">
    <property type="nucleotide sequence ID" value="NZ_JBJVNI010000009.1"/>
</dbReference>
<organism evidence="1 2">
    <name type="scientific">Streptomyces niveiscabiei</name>
    <dbReference type="NCBI Taxonomy" id="164115"/>
    <lineage>
        <taxon>Bacteria</taxon>
        <taxon>Bacillati</taxon>
        <taxon>Actinomycetota</taxon>
        <taxon>Actinomycetes</taxon>
        <taxon>Kitasatosporales</taxon>
        <taxon>Streptomycetaceae</taxon>
        <taxon>Streptomyces</taxon>
    </lineage>
</organism>
<gene>
    <name evidence="1" type="ORF">ACKI18_18615</name>
</gene>
<comment type="caution">
    <text evidence="1">The sequence shown here is derived from an EMBL/GenBank/DDBJ whole genome shotgun (WGS) entry which is preliminary data.</text>
</comment>
<accession>A0ABW9HTF9</accession>
<dbReference type="InterPro" id="IPR011008">
    <property type="entry name" value="Dimeric_a/b-barrel"/>
</dbReference>
<reference evidence="1 2" key="1">
    <citation type="submission" date="2024-12" db="EMBL/GenBank/DDBJ databases">
        <title>Forecasting of Potato common scab and diversities of Pathogenic streptomyces spp. in china.</title>
        <authorList>
            <person name="Handique U."/>
            <person name="Wu J."/>
        </authorList>
    </citation>
    <scope>NUCLEOTIDE SEQUENCE [LARGE SCALE GENOMIC DNA]</scope>
    <source>
        <strain evidence="1 2">ZRIMU1530</strain>
    </source>
</reference>
<name>A0ABW9HTF9_9ACTN</name>
<dbReference type="SUPFAM" id="SSF54909">
    <property type="entry name" value="Dimeric alpha+beta barrel"/>
    <property type="match status" value="1"/>
</dbReference>